<comment type="caution">
    <text evidence="2">The sequence shown here is derived from an EMBL/GenBank/DDBJ whole genome shotgun (WGS) entry which is preliminary data.</text>
</comment>
<feature type="domain" description="PRC-barrel" evidence="1">
    <location>
        <begin position="177"/>
        <end position="243"/>
    </location>
</feature>
<gene>
    <name evidence="2" type="ORF">EV213_102209</name>
</gene>
<evidence type="ECO:0000259" key="1">
    <source>
        <dbReference type="Pfam" id="PF05239"/>
    </source>
</evidence>
<evidence type="ECO:0000313" key="3">
    <source>
        <dbReference type="Proteomes" id="UP000295632"/>
    </source>
</evidence>
<dbReference type="OrthoDB" id="9793882at2"/>
<dbReference type="InterPro" id="IPR027275">
    <property type="entry name" value="PRC-brl_dom"/>
</dbReference>
<dbReference type="InterPro" id="IPR011033">
    <property type="entry name" value="PRC_barrel-like_sf"/>
</dbReference>
<name>A0A4R6U6P9_9BACI</name>
<protein>
    <submittedName>
        <fullName evidence="2">PRC-barrel domain protein</fullName>
    </submittedName>
</protein>
<evidence type="ECO:0000313" key="2">
    <source>
        <dbReference type="EMBL" id="TDQ42178.1"/>
    </source>
</evidence>
<dbReference type="Pfam" id="PF05239">
    <property type="entry name" value="PRC"/>
    <property type="match status" value="2"/>
</dbReference>
<dbReference type="AlphaFoldDB" id="A0A4R6U6P9"/>
<dbReference type="Proteomes" id="UP000295632">
    <property type="component" value="Unassembled WGS sequence"/>
</dbReference>
<keyword evidence="3" id="KW-1185">Reference proteome</keyword>
<organism evidence="2 3">
    <name type="scientific">Aureibacillus halotolerans</name>
    <dbReference type="NCBI Taxonomy" id="1508390"/>
    <lineage>
        <taxon>Bacteria</taxon>
        <taxon>Bacillati</taxon>
        <taxon>Bacillota</taxon>
        <taxon>Bacilli</taxon>
        <taxon>Bacillales</taxon>
        <taxon>Bacillaceae</taxon>
        <taxon>Aureibacillus</taxon>
    </lineage>
</organism>
<sequence>MLYQAKDLESYKLGAVDGEVGKVKDFYFDDQSFVVRYVVADTRTWFFGGKVLLSPKSFERLDPQEQLIHVNLTKDQIKDSPKPEEHEPINRQYEKELSDFHGWGYYWLGSGNMAGGGYNSSGTSVPGSVAPLPPIPEELGNEANKNRAGTQDDIREGHEEKELEEHLRHDDSALQSVDDIKGYDVHAKEGEIGKIRDVVIEGETQKIRYLVIDTGSTFNRQTILLSPEWVKDISWIDRTVTVPLEHDLLQNAPVFEHDQAITRDYEERLFTHYNRPHYWTK</sequence>
<dbReference type="RefSeq" id="WP_133579064.1">
    <property type="nucleotide sequence ID" value="NZ_SNYJ01000002.1"/>
</dbReference>
<feature type="domain" description="PRC-barrel" evidence="1">
    <location>
        <begin position="19"/>
        <end position="76"/>
    </location>
</feature>
<accession>A0A4R6U6P9</accession>
<dbReference type="SUPFAM" id="SSF50346">
    <property type="entry name" value="PRC-barrel domain"/>
    <property type="match status" value="2"/>
</dbReference>
<reference evidence="2 3" key="1">
    <citation type="submission" date="2019-03" db="EMBL/GenBank/DDBJ databases">
        <title>Genomic Encyclopedia of Type Strains, Phase IV (KMG-IV): sequencing the most valuable type-strain genomes for metagenomic binning, comparative biology and taxonomic classification.</title>
        <authorList>
            <person name="Goeker M."/>
        </authorList>
    </citation>
    <scope>NUCLEOTIDE SEQUENCE [LARGE SCALE GENOMIC DNA]</scope>
    <source>
        <strain evidence="2 3">DSM 28697</strain>
    </source>
</reference>
<dbReference type="InterPro" id="IPR014747">
    <property type="entry name" value="Bac_photo_RC_H_C"/>
</dbReference>
<dbReference type="GO" id="GO:0019684">
    <property type="term" value="P:photosynthesis, light reaction"/>
    <property type="evidence" value="ECO:0007669"/>
    <property type="project" value="InterPro"/>
</dbReference>
<proteinExistence type="predicted"/>
<dbReference type="GO" id="GO:0030077">
    <property type="term" value="C:plasma membrane light-harvesting complex"/>
    <property type="evidence" value="ECO:0007669"/>
    <property type="project" value="InterPro"/>
</dbReference>
<dbReference type="EMBL" id="SNYJ01000002">
    <property type="protein sequence ID" value="TDQ42178.1"/>
    <property type="molecule type" value="Genomic_DNA"/>
</dbReference>
<dbReference type="Gene3D" id="3.90.50.10">
    <property type="entry name" value="Photosynthetic Reaction Center, subunit H, domain 2"/>
    <property type="match status" value="2"/>
</dbReference>